<dbReference type="CDD" id="cd06444">
    <property type="entry name" value="DNA_pol_A"/>
    <property type="match status" value="1"/>
</dbReference>
<dbReference type="InterPro" id="IPR002298">
    <property type="entry name" value="DNA_polymerase_A"/>
</dbReference>
<evidence type="ECO:0000259" key="4">
    <source>
        <dbReference type="SMART" id="SM00482"/>
    </source>
</evidence>
<keyword evidence="2" id="KW-0235">DNA replication</keyword>
<dbReference type="EC" id="2.7.7.7" evidence="1"/>
<reference evidence="5" key="1">
    <citation type="submission" date="2021-03" db="EMBL/GenBank/DDBJ databases">
        <title>Microbacterium sp. nov., a novel actinobacterium isolated from cow dung.</title>
        <authorList>
            <person name="Zhang L."/>
        </authorList>
    </citation>
    <scope>NUCLEOTIDE SEQUENCE</scope>
    <source>
        <strain evidence="5">NEAU-LLB</strain>
    </source>
</reference>
<feature type="domain" description="DNA-directed DNA polymerase family A palm" evidence="4">
    <location>
        <begin position="317"/>
        <end position="537"/>
    </location>
</feature>
<dbReference type="GO" id="GO:0004527">
    <property type="term" value="F:exonuclease activity"/>
    <property type="evidence" value="ECO:0007669"/>
    <property type="project" value="UniProtKB-KW"/>
</dbReference>
<evidence type="ECO:0000256" key="3">
    <source>
        <dbReference type="ARBA" id="ARBA00049244"/>
    </source>
</evidence>
<comment type="catalytic activity">
    <reaction evidence="3">
        <text>DNA(n) + a 2'-deoxyribonucleoside 5'-triphosphate = DNA(n+1) + diphosphate</text>
        <dbReference type="Rhea" id="RHEA:22508"/>
        <dbReference type="Rhea" id="RHEA-COMP:17339"/>
        <dbReference type="Rhea" id="RHEA-COMP:17340"/>
        <dbReference type="ChEBI" id="CHEBI:33019"/>
        <dbReference type="ChEBI" id="CHEBI:61560"/>
        <dbReference type="ChEBI" id="CHEBI:173112"/>
        <dbReference type="EC" id="2.7.7.7"/>
    </reaction>
</comment>
<dbReference type="PANTHER" id="PTHR10133:SF27">
    <property type="entry name" value="DNA POLYMERASE NU"/>
    <property type="match status" value="1"/>
</dbReference>
<dbReference type="Pfam" id="PF00476">
    <property type="entry name" value="DNA_pol_A"/>
    <property type="match status" value="1"/>
</dbReference>
<name>A0A939QRH4_9MICO</name>
<dbReference type="InterPro" id="IPR001098">
    <property type="entry name" value="DNA-dir_DNA_pol_A_palm_dom"/>
</dbReference>
<protein>
    <recommendedName>
        <fullName evidence="1">DNA-directed DNA polymerase</fullName>
        <ecNumber evidence="1">2.7.7.7</ecNumber>
    </recommendedName>
</protein>
<dbReference type="Gene3D" id="3.30.70.370">
    <property type="match status" value="1"/>
</dbReference>
<accession>A0A939QRH4</accession>
<dbReference type="EMBL" id="JAGFOA010000004">
    <property type="protein sequence ID" value="MBO3664191.1"/>
    <property type="molecule type" value="Genomic_DNA"/>
</dbReference>
<dbReference type="Proteomes" id="UP000680132">
    <property type="component" value="Unassembled WGS sequence"/>
</dbReference>
<comment type="caution">
    <text evidence="5">The sequence shown here is derived from an EMBL/GenBank/DDBJ whole genome shotgun (WGS) entry which is preliminary data.</text>
</comment>
<evidence type="ECO:0000256" key="1">
    <source>
        <dbReference type="ARBA" id="ARBA00012417"/>
    </source>
</evidence>
<keyword evidence="5" id="KW-0378">Hydrolase</keyword>
<evidence type="ECO:0000313" key="5">
    <source>
        <dbReference type="EMBL" id="MBO3664191.1"/>
    </source>
</evidence>
<sequence length="576" mass="62069">MGDGSPWADAERIVLARALDGRAVATVLDRDGERGRRALSAAELPAWVAEREASPGSRGVRWIWSSTTEWYPALLEAGVRVARCHDLRLCHAILRDAVPGAAELRAAVQWNGAAAGETAGHTEALFSLDEPRGGPRRDDVREVLEELARQDAAVPRATDPGRMRLLLAAESAGALVAAELASAGVPWDAEHHRRILEDVLGPRRGGVPQNMGRLAGEVRAALGDPALALDSPPRLLKALHNAGIRVDSTSKWELREIDHPAIAPLLEYKRLSRLLSANGWAWLDEWVHDHRFRPVYVPGGVVTGRWASSGGGALQLPRQLRQALRADPGWRIVTADVAQLEPRVLAAMSRDARLADAARGRDLYEGIVASGAVATRAEGKIAMLGAMYGATTGDSGRLVPRLRSAYPRAMGLVDAAARTGADGGVVSTWLGRTSPAPDELWRDAQTRASRPGASAADETRARRIGRDRGRFTRNFIVQGTAAEWALAWLADLRLRLADFPQVESGSAAPRSGRAFSRRAHLAFFLHDEVLIHAPEEQADAAAQAMRDAAEAAGRLLFGSFPIDFPLDLRISDSAAK</sequence>
<dbReference type="InterPro" id="IPR043502">
    <property type="entry name" value="DNA/RNA_pol_sf"/>
</dbReference>
<keyword evidence="5" id="KW-0540">Nuclease</keyword>
<dbReference type="GO" id="GO:0003887">
    <property type="term" value="F:DNA-directed DNA polymerase activity"/>
    <property type="evidence" value="ECO:0007669"/>
    <property type="project" value="UniProtKB-EC"/>
</dbReference>
<dbReference type="Gene3D" id="1.10.150.20">
    <property type="entry name" value="5' to 3' exonuclease, C-terminal subdomain"/>
    <property type="match status" value="1"/>
</dbReference>
<gene>
    <name evidence="5" type="ORF">J5V96_11805</name>
</gene>
<evidence type="ECO:0000256" key="2">
    <source>
        <dbReference type="ARBA" id="ARBA00022705"/>
    </source>
</evidence>
<organism evidence="5 6">
    <name type="scientific">Microbacterium stercoris</name>
    <dbReference type="NCBI Taxonomy" id="2820289"/>
    <lineage>
        <taxon>Bacteria</taxon>
        <taxon>Bacillati</taxon>
        <taxon>Actinomycetota</taxon>
        <taxon>Actinomycetes</taxon>
        <taxon>Micrococcales</taxon>
        <taxon>Microbacteriaceae</taxon>
        <taxon>Microbacterium</taxon>
    </lineage>
</organism>
<dbReference type="GO" id="GO:0003677">
    <property type="term" value="F:DNA binding"/>
    <property type="evidence" value="ECO:0007669"/>
    <property type="project" value="InterPro"/>
</dbReference>
<dbReference type="SMART" id="SM00482">
    <property type="entry name" value="POLAc"/>
    <property type="match status" value="1"/>
</dbReference>
<dbReference type="AlphaFoldDB" id="A0A939QRH4"/>
<evidence type="ECO:0000313" key="6">
    <source>
        <dbReference type="Proteomes" id="UP000680132"/>
    </source>
</evidence>
<dbReference type="SUPFAM" id="SSF56672">
    <property type="entry name" value="DNA/RNA polymerases"/>
    <property type="match status" value="1"/>
</dbReference>
<dbReference type="NCBIfam" id="NF011538">
    <property type="entry name" value="PRK14975.1-1"/>
    <property type="match status" value="1"/>
</dbReference>
<dbReference type="GO" id="GO:0006261">
    <property type="term" value="P:DNA-templated DNA replication"/>
    <property type="evidence" value="ECO:0007669"/>
    <property type="project" value="InterPro"/>
</dbReference>
<keyword evidence="5" id="KW-0269">Exonuclease</keyword>
<proteinExistence type="predicted"/>
<dbReference type="PANTHER" id="PTHR10133">
    <property type="entry name" value="DNA POLYMERASE I"/>
    <property type="match status" value="1"/>
</dbReference>
<dbReference type="GO" id="GO:0006302">
    <property type="term" value="P:double-strand break repair"/>
    <property type="evidence" value="ECO:0007669"/>
    <property type="project" value="TreeGrafter"/>
</dbReference>
<keyword evidence="6" id="KW-1185">Reference proteome</keyword>
<dbReference type="RefSeq" id="WP_208503998.1">
    <property type="nucleotide sequence ID" value="NZ_JAGFOA010000004.1"/>
</dbReference>